<dbReference type="AlphaFoldDB" id="A0AAV9IG48"/>
<keyword evidence="1" id="KW-0472">Membrane</keyword>
<sequence length="479" mass="55545">MQPFWRRLVRRHRRLYSRAFIVANFFFLFAVFYTLSSSSLYYHRYLHRSSVTNNLVATSRLVALVSSGWGLDHLLDIPSAALNLKSVTALDSLLESVNRNRDWSERVVITPFMVLKKPDVNTMKLLLHCPTSSNCTLLLKPLLDEKDDRPTVEMLKSLFKAGFIHPELGGQIGFNARHWMRELEQAGASWMENLQSSPHANFLAWKCFMEGRVCSAEVDQEINEFLYFETESLLMDWMRNASNAFYEWWKYYPSILGLHDDTLGPSLIDICRQLGYRGIHVISMATPWRIYRNVDQRMSILNDIVLPTAESVCKQWCMENLDKLLYDSGEYLSIRIPPSLLFNDTTMSGNSCFHFLVHKLEEKEDTLFLTSSELHQILSVGWSMEIWDGYLVLRNFLEETVTVSILHIDSFNSAWNERKKPILEMLCGGYQNTSQPQVKLVEMSPSKRKEKSQDATIYDCRDNLQLQSGKSYLLFPMST</sequence>
<keyword evidence="3" id="KW-1185">Reference proteome</keyword>
<evidence type="ECO:0000313" key="2">
    <source>
        <dbReference type="EMBL" id="KAK4526352.1"/>
    </source>
</evidence>
<organism evidence="2 3">
    <name type="scientific">Galdieria yellowstonensis</name>
    <dbReference type="NCBI Taxonomy" id="3028027"/>
    <lineage>
        <taxon>Eukaryota</taxon>
        <taxon>Rhodophyta</taxon>
        <taxon>Bangiophyceae</taxon>
        <taxon>Galdieriales</taxon>
        <taxon>Galdieriaceae</taxon>
        <taxon>Galdieria</taxon>
    </lineage>
</organism>
<feature type="transmembrane region" description="Helical" evidence="1">
    <location>
        <begin position="21"/>
        <end position="42"/>
    </location>
</feature>
<proteinExistence type="predicted"/>
<evidence type="ECO:0000256" key="1">
    <source>
        <dbReference type="SAM" id="Phobius"/>
    </source>
</evidence>
<gene>
    <name evidence="2" type="ORF">GAYE_SCF23G4266</name>
</gene>
<name>A0AAV9IG48_9RHOD</name>
<evidence type="ECO:0000313" key="3">
    <source>
        <dbReference type="Proteomes" id="UP001300502"/>
    </source>
</evidence>
<keyword evidence="1" id="KW-0812">Transmembrane</keyword>
<protein>
    <submittedName>
        <fullName evidence="2">Uncharacterized protein</fullName>
    </submittedName>
</protein>
<reference evidence="2 3" key="1">
    <citation type="submission" date="2022-07" db="EMBL/GenBank/DDBJ databases">
        <title>Genome-wide signatures of adaptation to extreme environments.</title>
        <authorList>
            <person name="Cho C.H."/>
            <person name="Yoon H.S."/>
        </authorList>
    </citation>
    <scope>NUCLEOTIDE SEQUENCE [LARGE SCALE GENOMIC DNA]</scope>
    <source>
        <strain evidence="2 3">108.79 E11</strain>
    </source>
</reference>
<keyword evidence="1" id="KW-1133">Transmembrane helix</keyword>
<comment type="caution">
    <text evidence="2">The sequence shown here is derived from an EMBL/GenBank/DDBJ whole genome shotgun (WGS) entry which is preliminary data.</text>
</comment>
<dbReference type="EMBL" id="JANCYU010000039">
    <property type="protein sequence ID" value="KAK4526352.1"/>
    <property type="molecule type" value="Genomic_DNA"/>
</dbReference>
<dbReference type="Proteomes" id="UP001300502">
    <property type="component" value="Unassembled WGS sequence"/>
</dbReference>
<accession>A0AAV9IG48</accession>